<accession>A0ACC0TZD0</accession>
<gene>
    <name evidence="1" type="ORF">F5148DRAFT_1235243</name>
</gene>
<keyword evidence="2" id="KW-1185">Reference proteome</keyword>
<evidence type="ECO:0000313" key="1">
    <source>
        <dbReference type="EMBL" id="KAI9452805.1"/>
    </source>
</evidence>
<comment type="caution">
    <text evidence="1">The sequence shown here is derived from an EMBL/GenBank/DDBJ whole genome shotgun (WGS) entry which is preliminary data.</text>
</comment>
<dbReference type="EMBL" id="JAGFNK010000326">
    <property type="protein sequence ID" value="KAI9452805.1"/>
    <property type="molecule type" value="Genomic_DNA"/>
</dbReference>
<dbReference type="Proteomes" id="UP001207468">
    <property type="component" value="Unassembled WGS sequence"/>
</dbReference>
<reference evidence="1" key="1">
    <citation type="submission" date="2021-03" db="EMBL/GenBank/DDBJ databases">
        <title>Evolutionary priming and transition to the ectomycorrhizal habit in an iconic lineage of mushroom-forming fungi: is preadaptation a requirement?</title>
        <authorList>
            <consortium name="DOE Joint Genome Institute"/>
            <person name="Looney B.P."/>
            <person name="Miyauchi S."/>
            <person name="Morin E."/>
            <person name="Drula E."/>
            <person name="Courty P.E."/>
            <person name="Chicoki N."/>
            <person name="Fauchery L."/>
            <person name="Kohler A."/>
            <person name="Kuo A."/>
            <person name="LaButti K."/>
            <person name="Pangilinan J."/>
            <person name="Lipzen A."/>
            <person name="Riley R."/>
            <person name="Andreopoulos W."/>
            <person name="He G."/>
            <person name="Johnson J."/>
            <person name="Barry K.W."/>
            <person name="Grigoriev I.V."/>
            <person name="Nagy L."/>
            <person name="Hibbett D."/>
            <person name="Henrissat B."/>
            <person name="Matheny P.B."/>
            <person name="Labbe J."/>
            <person name="Martin A.F."/>
        </authorList>
    </citation>
    <scope>NUCLEOTIDE SEQUENCE</scope>
    <source>
        <strain evidence="1">BPL698</strain>
    </source>
</reference>
<sequence length="178" mass="20356">MYVGKLGGHYNAIIISLDDLPISDNHVARFYYVNDEKIIAFSPILLYLVLGSPVQVSAMSDLSHVQMKEPDMTLVINLFVRVREKDLCSPASSRRDSTDWQSSWRTSRLIYQRLAILFKGSGLGRDVYQRGRIAQKTMDPNKLNTAFKRGLLLYLLSSYLVSFSFTRYASLYRATFLP</sequence>
<evidence type="ECO:0000313" key="2">
    <source>
        <dbReference type="Proteomes" id="UP001207468"/>
    </source>
</evidence>
<name>A0ACC0TZD0_9AGAM</name>
<protein>
    <submittedName>
        <fullName evidence="1">Uncharacterized protein</fullName>
    </submittedName>
</protein>
<organism evidence="1 2">
    <name type="scientific">Russula earlei</name>
    <dbReference type="NCBI Taxonomy" id="71964"/>
    <lineage>
        <taxon>Eukaryota</taxon>
        <taxon>Fungi</taxon>
        <taxon>Dikarya</taxon>
        <taxon>Basidiomycota</taxon>
        <taxon>Agaricomycotina</taxon>
        <taxon>Agaricomycetes</taxon>
        <taxon>Russulales</taxon>
        <taxon>Russulaceae</taxon>
        <taxon>Russula</taxon>
    </lineage>
</organism>
<proteinExistence type="predicted"/>